<accession>A0A9W8MQ10</accession>
<evidence type="ECO:0000313" key="2">
    <source>
        <dbReference type="Proteomes" id="UP001148786"/>
    </source>
</evidence>
<dbReference type="EMBL" id="JANKHO010002085">
    <property type="protein sequence ID" value="KAJ3494856.1"/>
    <property type="molecule type" value="Genomic_DNA"/>
</dbReference>
<dbReference type="OrthoDB" id="3348320at2759"/>
<dbReference type="Proteomes" id="UP001148786">
    <property type="component" value="Unassembled WGS sequence"/>
</dbReference>
<sequence length="248" mass="28391">MNAAVPTCRTPSEALGVQAVLPRPARLITELTVEQLEYGLAVLSQHLRRLHPKELEQGPFELVVSGGACAVLLLCSRITAKAIDAYTTNYDHFRHVRAAKDAACQHELQHYPHDWLNWEMLSNVFNHRECDSLFANSLRMNEVVYESKELILYAADWTFQLATKIGQISHMRMAVLSDNAVDAPRLGRYIRDAAHLLRVIVGHNKGPVKRNQWKTWYHEGALLRKEDLWLVEKRYQEIYRSGPGLILN</sequence>
<protein>
    <submittedName>
        <fullName evidence="1">Uncharacterized protein</fullName>
    </submittedName>
</protein>
<evidence type="ECO:0000313" key="1">
    <source>
        <dbReference type="EMBL" id="KAJ3494856.1"/>
    </source>
</evidence>
<organism evidence="1 2">
    <name type="scientific">Agrocybe chaxingu</name>
    <dbReference type="NCBI Taxonomy" id="84603"/>
    <lineage>
        <taxon>Eukaryota</taxon>
        <taxon>Fungi</taxon>
        <taxon>Dikarya</taxon>
        <taxon>Basidiomycota</taxon>
        <taxon>Agaricomycotina</taxon>
        <taxon>Agaricomycetes</taxon>
        <taxon>Agaricomycetidae</taxon>
        <taxon>Agaricales</taxon>
        <taxon>Agaricineae</taxon>
        <taxon>Strophariaceae</taxon>
        <taxon>Agrocybe</taxon>
    </lineage>
</organism>
<name>A0A9W8MQ10_9AGAR</name>
<proteinExistence type="predicted"/>
<reference evidence="1" key="1">
    <citation type="submission" date="2022-07" db="EMBL/GenBank/DDBJ databases">
        <title>Genome Sequence of Agrocybe chaxingu.</title>
        <authorList>
            <person name="Buettner E."/>
        </authorList>
    </citation>
    <scope>NUCLEOTIDE SEQUENCE</scope>
    <source>
        <strain evidence="1">MP-N11</strain>
    </source>
</reference>
<gene>
    <name evidence="1" type="ORF">NLJ89_g10722</name>
</gene>
<keyword evidence="2" id="KW-1185">Reference proteome</keyword>
<dbReference type="AlphaFoldDB" id="A0A9W8MQ10"/>
<comment type="caution">
    <text evidence="1">The sequence shown here is derived from an EMBL/GenBank/DDBJ whole genome shotgun (WGS) entry which is preliminary data.</text>
</comment>